<keyword evidence="3 8" id="KW-0812">Transmembrane</keyword>
<dbReference type="EMBL" id="CP036276">
    <property type="protein sequence ID" value="QDU42631.1"/>
    <property type="molecule type" value="Genomic_DNA"/>
</dbReference>
<evidence type="ECO:0000256" key="5">
    <source>
        <dbReference type="ARBA" id="ARBA00023136"/>
    </source>
</evidence>
<feature type="transmembrane region" description="Helical" evidence="8">
    <location>
        <begin position="21"/>
        <end position="38"/>
    </location>
</feature>
<dbReference type="Gene3D" id="1.10.3720.10">
    <property type="entry name" value="MetI-like"/>
    <property type="match status" value="1"/>
</dbReference>
<keyword evidence="4 8" id="KW-1133">Transmembrane helix</keyword>
<evidence type="ECO:0000256" key="2">
    <source>
        <dbReference type="ARBA" id="ARBA00022448"/>
    </source>
</evidence>
<feature type="transmembrane region" description="Helical" evidence="8">
    <location>
        <begin position="393"/>
        <end position="411"/>
    </location>
</feature>
<dbReference type="GO" id="GO:0031460">
    <property type="term" value="P:glycine betaine transport"/>
    <property type="evidence" value="ECO:0007669"/>
    <property type="project" value="TreeGrafter"/>
</dbReference>
<organism evidence="10 11">
    <name type="scientific">Symmachiella dynata</name>
    <dbReference type="NCBI Taxonomy" id="2527995"/>
    <lineage>
        <taxon>Bacteria</taxon>
        <taxon>Pseudomonadati</taxon>
        <taxon>Planctomycetota</taxon>
        <taxon>Planctomycetia</taxon>
        <taxon>Planctomycetales</taxon>
        <taxon>Planctomycetaceae</taxon>
        <taxon>Symmachiella</taxon>
    </lineage>
</organism>
<dbReference type="FunFam" id="1.10.3720.10:FF:000001">
    <property type="entry name" value="Glycine betaine ABC transporter, permease"/>
    <property type="match status" value="1"/>
</dbReference>
<gene>
    <name evidence="10" type="primary">opuCB</name>
    <name evidence="10" type="ORF">Mal52_10980</name>
</gene>
<dbReference type="InterPro" id="IPR041894">
    <property type="entry name" value="PBP2_ProX-like"/>
</dbReference>
<reference evidence="10 11" key="1">
    <citation type="submission" date="2019-02" db="EMBL/GenBank/DDBJ databases">
        <title>Deep-cultivation of Planctomycetes and their phenomic and genomic characterization uncovers novel biology.</title>
        <authorList>
            <person name="Wiegand S."/>
            <person name="Jogler M."/>
            <person name="Boedeker C."/>
            <person name="Pinto D."/>
            <person name="Vollmers J."/>
            <person name="Rivas-Marin E."/>
            <person name="Kohn T."/>
            <person name="Peeters S.H."/>
            <person name="Heuer A."/>
            <person name="Rast P."/>
            <person name="Oberbeckmann S."/>
            <person name="Bunk B."/>
            <person name="Jeske O."/>
            <person name="Meyerdierks A."/>
            <person name="Storesund J.E."/>
            <person name="Kallscheuer N."/>
            <person name="Luecker S."/>
            <person name="Lage O.M."/>
            <person name="Pohl T."/>
            <person name="Merkel B.J."/>
            <person name="Hornburger P."/>
            <person name="Mueller R.-W."/>
            <person name="Bruemmer F."/>
            <person name="Labrenz M."/>
            <person name="Spormann A.M."/>
            <person name="Op den Camp H."/>
            <person name="Overmann J."/>
            <person name="Amann R."/>
            <person name="Jetten M.S.M."/>
            <person name="Mascher T."/>
            <person name="Medema M.H."/>
            <person name="Devos D.P."/>
            <person name="Kaster A.-K."/>
            <person name="Ovreas L."/>
            <person name="Rohde M."/>
            <person name="Galperin M.Y."/>
            <person name="Jogler C."/>
        </authorList>
    </citation>
    <scope>NUCLEOTIDE SEQUENCE [LARGE SCALE GENOMIC DNA]</scope>
    <source>
        <strain evidence="10 11">Mal52</strain>
    </source>
</reference>
<dbReference type="AlphaFoldDB" id="A0A517ZJH9"/>
<evidence type="ECO:0000256" key="7">
    <source>
        <dbReference type="ARBA" id="ARBA00035652"/>
    </source>
</evidence>
<dbReference type="Proteomes" id="UP000319383">
    <property type="component" value="Chromosome"/>
</dbReference>
<dbReference type="PROSITE" id="PS50928">
    <property type="entry name" value="ABC_TM1"/>
    <property type="match status" value="1"/>
</dbReference>
<dbReference type="Gene3D" id="3.40.190.10">
    <property type="entry name" value="Periplasmic binding protein-like II"/>
    <property type="match status" value="1"/>
</dbReference>
<sequence>MKRTIAILSRASCIHPIRRRLCRGALILFTGLLVLAVYKNRLTAEEPPQVRIASKAFTESVVLGEMLRALADSAGANAEHIAGLGGTQQAWTALVAGEIDIYPDYTGTITQEILAKLKLNNQTETRAALAEQGIVMSRPLGFNNTYVLGMPEALAQKLDIRTISDLAAHPQLKMGFSSEFIDRADGWPGLRAAYGLPQKDVRGLNHDLAYRGIESGALEVTDMYQTDAEIEQYQLRALIDDRNYFPNYDAVLLYRSDLADKAPKALAAMLKLEEQISAEQMRKLNAQVKLHNQTEAQVAADFVRDQLGVAVRPVTDDSESSFQRIARSIWKHTLQHLFLTGMSLFSAIIVAIPLGIFCAKQKLFGQLILGTVGIVQTVPSLALFVFLIPLFGIGPVPAIIALFLYSLLGIVRNTYSGLHDIPQPLRESATALGLPAMAQLRLIELPLAARSILAGIKTATVINVGTATLGGFIGAGGYGEPIFTGMRRGDTSMVLQGAIPAAVMALLAQGFFELAERRLVPKGLRLSPHE</sequence>
<evidence type="ECO:0000256" key="6">
    <source>
        <dbReference type="ARBA" id="ARBA00035642"/>
    </source>
</evidence>
<evidence type="ECO:0000256" key="4">
    <source>
        <dbReference type="ARBA" id="ARBA00022989"/>
    </source>
</evidence>
<feature type="transmembrane region" description="Helical" evidence="8">
    <location>
        <begin position="493"/>
        <end position="512"/>
    </location>
</feature>
<comment type="similarity">
    <text evidence="8">Belongs to the binding-protein-dependent transport system permease family.</text>
</comment>
<evidence type="ECO:0000256" key="3">
    <source>
        <dbReference type="ARBA" id="ARBA00022692"/>
    </source>
</evidence>
<dbReference type="CDD" id="cd06261">
    <property type="entry name" value="TM_PBP2"/>
    <property type="match status" value="1"/>
</dbReference>
<feature type="transmembrane region" description="Helical" evidence="8">
    <location>
        <begin position="366"/>
        <end position="387"/>
    </location>
</feature>
<evidence type="ECO:0000256" key="1">
    <source>
        <dbReference type="ARBA" id="ARBA00004651"/>
    </source>
</evidence>
<evidence type="ECO:0000313" key="11">
    <source>
        <dbReference type="Proteomes" id="UP000319383"/>
    </source>
</evidence>
<proteinExistence type="inferred from homology"/>
<dbReference type="PANTHER" id="PTHR30177">
    <property type="entry name" value="GLYCINE BETAINE/L-PROLINE TRANSPORT SYSTEM PERMEASE PROTEIN PROW"/>
    <property type="match status" value="1"/>
</dbReference>
<feature type="transmembrane region" description="Helical" evidence="8">
    <location>
        <begin position="337"/>
        <end position="359"/>
    </location>
</feature>
<name>A0A517ZJH9_9PLAN</name>
<evidence type="ECO:0000256" key="8">
    <source>
        <dbReference type="RuleBase" id="RU363032"/>
    </source>
</evidence>
<accession>A0A517ZJH9</accession>
<dbReference type="InterPro" id="IPR051204">
    <property type="entry name" value="ABC_transp_perm/SBD"/>
</dbReference>
<feature type="domain" description="ABC transmembrane type-1" evidence="9">
    <location>
        <begin position="333"/>
        <end position="512"/>
    </location>
</feature>
<dbReference type="KEGG" id="sdyn:Mal52_10980"/>
<dbReference type="Pfam" id="PF04069">
    <property type="entry name" value="OpuAC"/>
    <property type="match status" value="1"/>
</dbReference>
<dbReference type="Pfam" id="PF00528">
    <property type="entry name" value="BPD_transp_1"/>
    <property type="match status" value="1"/>
</dbReference>
<evidence type="ECO:0000259" key="9">
    <source>
        <dbReference type="PROSITE" id="PS50928"/>
    </source>
</evidence>
<dbReference type="CDD" id="cd13607">
    <property type="entry name" value="PBP2_AfProX_like"/>
    <property type="match status" value="1"/>
</dbReference>
<dbReference type="SUPFAM" id="SSF53850">
    <property type="entry name" value="Periplasmic binding protein-like II"/>
    <property type="match status" value="1"/>
</dbReference>
<dbReference type="Gene3D" id="3.40.190.120">
    <property type="entry name" value="Osmoprotection protein (prox), domain 2"/>
    <property type="match status" value="1"/>
</dbReference>
<keyword evidence="2 8" id="KW-0813">Transport</keyword>
<dbReference type="GO" id="GO:0022857">
    <property type="term" value="F:transmembrane transporter activity"/>
    <property type="evidence" value="ECO:0007669"/>
    <property type="project" value="InterPro"/>
</dbReference>
<dbReference type="RefSeq" id="WP_145374657.1">
    <property type="nucleotide sequence ID" value="NZ_CP036276.1"/>
</dbReference>
<keyword evidence="11" id="KW-1185">Reference proteome</keyword>
<comment type="subcellular location">
    <subcellularLocation>
        <location evidence="1 8">Cell membrane</location>
        <topology evidence="1 8">Multi-pass membrane protein</topology>
    </subcellularLocation>
</comment>
<dbReference type="SUPFAM" id="SSF161098">
    <property type="entry name" value="MetI-like"/>
    <property type="match status" value="1"/>
</dbReference>
<protein>
    <submittedName>
        <fullName evidence="10">Glycine betaine/carnitine/choline transport system permease protein OpuCB</fullName>
    </submittedName>
</protein>
<comment type="similarity">
    <text evidence="6">In the C-terminal section; belongs to the OsmX family.</text>
</comment>
<comment type="similarity">
    <text evidence="7">In the N-terminal section; belongs to the binding-protein-dependent transport system permease family.</text>
</comment>
<dbReference type="InterPro" id="IPR035906">
    <property type="entry name" value="MetI-like_sf"/>
</dbReference>
<dbReference type="GO" id="GO:0043190">
    <property type="term" value="C:ATP-binding cassette (ABC) transporter complex"/>
    <property type="evidence" value="ECO:0007669"/>
    <property type="project" value="InterPro"/>
</dbReference>
<dbReference type="InterPro" id="IPR000515">
    <property type="entry name" value="MetI-like"/>
</dbReference>
<evidence type="ECO:0000313" key="10">
    <source>
        <dbReference type="EMBL" id="QDU42631.1"/>
    </source>
</evidence>
<dbReference type="PANTHER" id="PTHR30177:SF4">
    <property type="entry name" value="OSMOPROTECTANT IMPORT PERMEASE PROTEIN OSMW"/>
    <property type="match status" value="1"/>
</dbReference>
<keyword evidence="5 8" id="KW-0472">Membrane</keyword>
<dbReference type="InterPro" id="IPR007210">
    <property type="entry name" value="ABC_Gly_betaine_transp_sub-bd"/>
</dbReference>